<dbReference type="Proteomes" id="UP000494363">
    <property type="component" value="Unassembled WGS sequence"/>
</dbReference>
<reference evidence="1 2" key="1">
    <citation type="submission" date="2020-04" db="EMBL/GenBank/DDBJ databases">
        <authorList>
            <person name="De Canck E."/>
        </authorList>
    </citation>
    <scope>NUCLEOTIDE SEQUENCE [LARGE SCALE GENOMIC DNA]</scope>
    <source>
        <strain evidence="1 2">LMG 29542</strain>
    </source>
</reference>
<dbReference type="AlphaFoldDB" id="A0A6J5F751"/>
<gene>
    <name evidence="1" type="ORF">LMG29542_08007</name>
</gene>
<sequence length="68" mass="7456">MQSAFYKSYSIWGHAIPEGDRYAASGTITRESKVVDASGVLGYFTAEEDAQMAGLAWARAWIDRHNGS</sequence>
<evidence type="ECO:0000313" key="1">
    <source>
        <dbReference type="EMBL" id="CAB3774629.1"/>
    </source>
</evidence>
<evidence type="ECO:0008006" key="3">
    <source>
        <dbReference type="Google" id="ProtNLM"/>
    </source>
</evidence>
<keyword evidence="2" id="KW-1185">Reference proteome</keyword>
<evidence type="ECO:0000313" key="2">
    <source>
        <dbReference type="Proteomes" id="UP000494363"/>
    </source>
</evidence>
<organism evidence="1 2">
    <name type="scientific">Paraburkholderia humisilvae</name>
    <dbReference type="NCBI Taxonomy" id="627669"/>
    <lineage>
        <taxon>Bacteria</taxon>
        <taxon>Pseudomonadati</taxon>
        <taxon>Pseudomonadota</taxon>
        <taxon>Betaproteobacteria</taxon>
        <taxon>Burkholderiales</taxon>
        <taxon>Burkholderiaceae</taxon>
        <taxon>Paraburkholderia</taxon>
    </lineage>
</organism>
<dbReference type="RefSeq" id="WP_175233158.1">
    <property type="nucleotide sequence ID" value="NZ_CADIKH010000141.1"/>
</dbReference>
<proteinExistence type="predicted"/>
<name>A0A6J5F751_9BURK</name>
<accession>A0A6J5F751</accession>
<protein>
    <recommendedName>
        <fullName evidence="3">Transposase</fullName>
    </recommendedName>
</protein>
<dbReference type="EMBL" id="CADIKH010000141">
    <property type="protein sequence ID" value="CAB3774629.1"/>
    <property type="molecule type" value="Genomic_DNA"/>
</dbReference>